<protein>
    <submittedName>
        <fullName evidence="2">Transposase</fullName>
    </submittedName>
</protein>
<dbReference type="AlphaFoldDB" id="A0A2Z3GY73"/>
<evidence type="ECO:0000313" key="2">
    <source>
        <dbReference type="EMBL" id="AWM36982.1"/>
    </source>
</evidence>
<dbReference type="InterPro" id="IPR036397">
    <property type="entry name" value="RNaseH_sf"/>
</dbReference>
<dbReference type="InterPro" id="IPR012337">
    <property type="entry name" value="RNaseH-like_sf"/>
</dbReference>
<feature type="domain" description="Integrase catalytic" evidence="1">
    <location>
        <begin position="48"/>
        <end position="112"/>
    </location>
</feature>
<organism evidence="2 3">
    <name type="scientific">Gemmata obscuriglobus</name>
    <dbReference type="NCBI Taxonomy" id="114"/>
    <lineage>
        <taxon>Bacteria</taxon>
        <taxon>Pseudomonadati</taxon>
        <taxon>Planctomycetota</taxon>
        <taxon>Planctomycetia</taxon>
        <taxon>Gemmatales</taxon>
        <taxon>Gemmataceae</taxon>
        <taxon>Gemmata</taxon>
    </lineage>
</organism>
<dbReference type="SUPFAM" id="SSF53098">
    <property type="entry name" value="Ribonuclease H-like"/>
    <property type="match status" value="1"/>
</dbReference>
<dbReference type="InterPro" id="IPR001584">
    <property type="entry name" value="Integrase_cat-core"/>
</dbReference>
<dbReference type="KEGG" id="gog:C1280_08080"/>
<evidence type="ECO:0000259" key="1">
    <source>
        <dbReference type="Pfam" id="PF13683"/>
    </source>
</evidence>
<dbReference type="OrthoDB" id="291172at2"/>
<evidence type="ECO:0000313" key="3">
    <source>
        <dbReference type="Proteomes" id="UP000245802"/>
    </source>
</evidence>
<sequence>MRDFWSVKIPRTGIAAVRGASVEPVTHLLIDHDTKHAANFDTVFEAQEVEVKRVGPRAPNMNAYAERWVQTLRQECLHHFLVLGAGHLGHLVKDFVAHYNAERPHQAKDNMPLPVADEPEPRILTFPTGRVECKERFGGLLKHYYRAAA</sequence>
<dbReference type="Gene3D" id="3.30.420.10">
    <property type="entry name" value="Ribonuclease H-like superfamily/Ribonuclease H"/>
    <property type="match status" value="1"/>
</dbReference>
<dbReference type="GO" id="GO:0003676">
    <property type="term" value="F:nucleic acid binding"/>
    <property type="evidence" value="ECO:0007669"/>
    <property type="project" value="InterPro"/>
</dbReference>
<name>A0A2Z3GY73_9BACT</name>
<reference evidence="2 3" key="1">
    <citation type="submission" date="2018-01" db="EMBL/GenBank/DDBJ databases">
        <title>G. obscuriglobus.</title>
        <authorList>
            <person name="Franke J."/>
            <person name="Blomberg W."/>
            <person name="Selmecki A."/>
        </authorList>
    </citation>
    <scope>NUCLEOTIDE SEQUENCE [LARGE SCALE GENOMIC DNA]</scope>
    <source>
        <strain evidence="2 3">DSM 5831</strain>
    </source>
</reference>
<keyword evidence="3" id="KW-1185">Reference proteome</keyword>
<dbReference type="EMBL" id="CP025958">
    <property type="protein sequence ID" value="AWM36982.1"/>
    <property type="molecule type" value="Genomic_DNA"/>
</dbReference>
<dbReference type="RefSeq" id="WP_010033185.1">
    <property type="nucleotide sequence ID" value="NZ_CP025958.1"/>
</dbReference>
<dbReference type="Pfam" id="PF13683">
    <property type="entry name" value="rve_3"/>
    <property type="match status" value="1"/>
</dbReference>
<gene>
    <name evidence="2" type="ORF">C1280_08080</name>
</gene>
<dbReference type="Proteomes" id="UP000245802">
    <property type="component" value="Chromosome"/>
</dbReference>
<dbReference type="GO" id="GO:0015074">
    <property type="term" value="P:DNA integration"/>
    <property type="evidence" value="ECO:0007669"/>
    <property type="project" value="InterPro"/>
</dbReference>
<accession>A0A2Z3GY73</accession>
<proteinExistence type="predicted"/>